<evidence type="ECO:0008006" key="4">
    <source>
        <dbReference type="Google" id="ProtNLM"/>
    </source>
</evidence>
<accession>M1DRT8</accession>
<dbReference type="EnsemblPlants" id="PGSC0003DMT400093368">
    <property type="protein sequence ID" value="PGSC0003DMT400093368"/>
    <property type="gene ID" value="PGSC0003DMG400042939"/>
</dbReference>
<feature type="compositionally biased region" description="Gly residues" evidence="1">
    <location>
        <begin position="132"/>
        <end position="143"/>
    </location>
</feature>
<dbReference type="Gramene" id="PGSC0003DMT400093368">
    <property type="protein sequence ID" value="PGSC0003DMT400093368"/>
    <property type="gene ID" value="PGSC0003DMG400042939"/>
</dbReference>
<name>M1DRT8_SOLTU</name>
<dbReference type="InParanoid" id="M1DRT8"/>
<evidence type="ECO:0000313" key="2">
    <source>
        <dbReference type="EnsemblPlants" id="PGSC0003DMT400093368"/>
    </source>
</evidence>
<dbReference type="Proteomes" id="UP000011115">
    <property type="component" value="Unassembled WGS sequence"/>
</dbReference>
<organism evidence="2 3">
    <name type="scientific">Solanum tuberosum</name>
    <name type="common">Potato</name>
    <dbReference type="NCBI Taxonomy" id="4113"/>
    <lineage>
        <taxon>Eukaryota</taxon>
        <taxon>Viridiplantae</taxon>
        <taxon>Streptophyta</taxon>
        <taxon>Embryophyta</taxon>
        <taxon>Tracheophyta</taxon>
        <taxon>Spermatophyta</taxon>
        <taxon>Magnoliopsida</taxon>
        <taxon>eudicotyledons</taxon>
        <taxon>Gunneridae</taxon>
        <taxon>Pentapetalae</taxon>
        <taxon>asterids</taxon>
        <taxon>lamiids</taxon>
        <taxon>Solanales</taxon>
        <taxon>Solanaceae</taxon>
        <taxon>Solanoideae</taxon>
        <taxon>Solaneae</taxon>
        <taxon>Solanum</taxon>
    </lineage>
</organism>
<sequence length="143" mass="15691">MWNWLPPPPPVSERSKPNILRTKKKRNRRKLWPLDLYLQRHLCLLRPLGLQASLIRMGQLAQSANCQTANIESSIPGHGDGMDHKTDPESEAETDEEMFKEVTADDIAETEEIMIDAVVQSSLAKSPTAGSSGAGPSGGHSGY</sequence>
<feature type="region of interest" description="Disordered" evidence="1">
    <location>
        <begin position="71"/>
        <end position="98"/>
    </location>
</feature>
<dbReference type="AlphaFoldDB" id="M1DRT8"/>
<evidence type="ECO:0000256" key="1">
    <source>
        <dbReference type="SAM" id="MobiDB-lite"/>
    </source>
</evidence>
<feature type="region of interest" description="Disordered" evidence="1">
    <location>
        <begin position="123"/>
        <end position="143"/>
    </location>
</feature>
<protein>
    <recommendedName>
        <fullName evidence="4">Polyprotein protein</fullName>
    </recommendedName>
</protein>
<keyword evidence="3" id="KW-1185">Reference proteome</keyword>
<evidence type="ECO:0000313" key="3">
    <source>
        <dbReference type="Proteomes" id="UP000011115"/>
    </source>
</evidence>
<reference evidence="3" key="1">
    <citation type="journal article" date="2011" name="Nature">
        <title>Genome sequence and analysis of the tuber crop potato.</title>
        <authorList>
            <consortium name="The Potato Genome Sequencing Consortium"/>
        </authorList>
    </citation>
    <scope>NUCLEOTIDE SEQUENCE [LARGE SCALE GENOMIC DNA]</scope>
    <source>
        <strain evidence="3">cv. DM1-3 516 R44</strain>
    </source>
</reference>
<dbReference type="PaxDb" id="4113-PGSC0003DMT400093368"/>
<reference evidence="2" key="2">
    <citation type="submission" date="2015-06" db="UniProtKB">
        <authorList>
            <consortium name="EnsemblPlants"/>
        </authorList>
    </citation>
    <scope>IDENTIFICATION</scope>
    <source>
        <strain evidence="2">DM1-3 516 R44</strain>
    </source>
</reference>
<proteinExistence type="predicted"/>
<dbReference type="HOGENOM" id="CLU_1809638_0_0_1"/>